<dbReference type="CDD" id="cd18805">
    <property type="entry name" value="SF2_C_suv3"/>
    <property type="match status" value="1"/>
</dbReference>
<evidence type="ECO:0000256" key="5">
    <source>
        <dbReference type="ARBA" id="ARBA00022741"/>
    </source>
</evidence>
<keyword evidence="6 13" id="KW-0378">Hydrolase</keyword>
<proteinExistence type="predicted"/>
<evidence type="ECO:0000256" key="1">
    <source>
        <dbReference type="ARBA" id="ARBA00001936"/>
    </source>
</evidence>
<comment type="subcellular location">
    <subcellularLocation>
        <location evidence="3">Mitochondrion</location>
    </subcellularLocation>
</comment>
<keyword evidence="10" id="KW-0496">Mitochondrion</keyword>
<evidence type="ECO:0000313" key="14">
    <source>
        <dbReference type="Proteomes" id="UP001150538"/>
    </source>
</evidence>
<reference evidence="13" key="1">
    <citation type="submission" date="2022-07" db="EMBL/GenBank/DDBJ databases">
        <title>Phylogenomic reconstructions and comparative analyses of Kickxellomycotina fungi.</title>
        <authorList>
            <person name="Reynolds N.K."/>
            <person name="Stajich J.E."/>
            <person name="Barry K."/>
            <person name="Grigoriev I.V."/>
            <person name="Crous P."/>
            <person name="Smith M.E."/>
        </authorList>
    </citation>
    <scope>NUCLEOTIDE SEQUENCE</scope>
    <source>
        <strain evidence="13">NBRC 100468</strain>
    </source>
</reference>
<dbReference type="GO" id="GO:0045025">
    <property type="term" value="C:mitochondrial degradosome"/>
    <property type="evidence" value="ECO:0007669"/>
    <property type="project" value="TreeGrafter"/>
</dbReference>
<dbReference type="Gene3D" id="3.40.50.300">
    <property type="entry name" value="P-loop containing nucleotide triphosphate hydrolases"/>
    <property type="match status" value="2"/>
</dbReference>
<keyword evidence="5" id="KW-0547">Nucleotide-binding</keyword>
<dbReference type="Pfam" id="PF22527">
    <property type="entry name" value="DEXQc_Suv3"/>
    <property type="match status" value="1"/>
</dbReference>
<dbReference type="GO" id="GO:0000965">
    <property type="term" value="P:mitochondrial RNA 3'-end processing"/>
    <property type="evidence" value="ECO:0007669"/>
    <property type="project" value="TreeGrafter"/>
</dbReference>
<dbReference type="PANTHER" id="PTHR12131">
    <property type="entry name" value="ATP-DEPENDENT RNA AND DNA HELICASE"/>
    <property type="match status" value="1"/>
</dbReference>
<dbReference type="Proteomes" id="UP001150538">
    <property type="component" value="Unassembled WGS sequence"/>
</dbReference>
<dbReference type="SMART" id="SM00487">
    <property type="entry name" value="DEXDc"/>
    <property type="match status" value="1"/>
</dbReference>
<dbReference type="InterPro" id="IPR044774">
    <property type="entry name" value="Suv3_DEXQc"/>
</dbReference>
<dbReference type="InterPro" id="IPR055206">
    <property type="entry name" value="DEXQc_SUV3"/>
</dbReference>
<dbReference type="Pfam" id="PF00271">
    <property type="entry name" value="Helicase_C"/>
    <property type="match status" value="1"/>
</dbReference>
<evidence type="ECO:0000256" key="2">
    <source>
        <dbReference type="ARBA" id="ARBA00001946"/>
    </source>
</evidence>
<dbReference type="PROSITE" id="PS51194">
    <property type="entry name" value="HELICASE_CTER"/>
    <property type="match status" value="1"/>
</dbReference>
<comment type="caution">
    <text evidence="13">The sequence shown here is derived from an EMBL/GenBank/DDBJ whole genome shotgun (WGS) entry which is preliminary data.</text>
</comment>
<keyword evidence="7 13" id="KW-0347">Helicase</keyword>
<dbReference type="SMART" id="SM00490">
    <property type="entry name" value="HELICc"/>
    <property type="match status" value="1"/>
</dbReference>
<protein>
    <recommendedName>
        <fullName evidence="4">RNA helicase</fullName>
        <ecNumber evidence="4">3.6.4.13</ecNumber>
    </recommendedName>
</protein>
<dbReference type="GO" id="GO:0005524">
    <property type="term" value="F:ATP binding"/>
    <property type="evidence" value="ECO:0007669"/>
    <property type="project" value="UniProtKB-KW"/>
</dbReference>
<keyword evidence="8" id="KW-0067">ATP-binding</keyword>
<dbReference type="Gene3D" id="1.20.272.40">
    <property type="match status" value="1"/>
</dbReference>
<dbReference type="InterPro" id="IPR001650">
    <property type="entry name" value="Helicase_C-like"/>
</dbReference>
<dbReference type="InterPro" id="IPR041082">
    <property type="entry name" value="Suv3_C_1"/>
</dbReference>
<dbReference type="SUPFAM" id="SSF52540">
    <property type="entry name" value="P-loop containing nucleoside triphosphate hydrolases"/>
    <property type="match status" value="1"/>
</dbReference>
<dbReference type="InterPro" id="IPR027417">
    <property type="entry name" value="P-loop_NTPase"/>
</dbReference>
<dbReference type="Pfam" id="PF18147">
    <property type="entry name" value="Suv3_C_1"/>
    <property type="match status" value="1"/>
</dbReference>
<comment type="cofactor">
    <cofactor evidence="1">
        <name>Mn(2+)</name>
        <dbReference type="ChEBI" id="CHEBI:29035"/>
    </cofactor>
</comment>
<gene>
    <name evidence="13" type="primary">SUV3</name>
    <name evidence="13" type="ORF">H4219_000018</name>
</gene>
<evidence type="ECO:0000259" key="12">
    <source>
        <dbReference type="PROSITE" id="PS51194"/>
    </source>
</evidence>
<dbReference type="PANTHER" id="PTHR12131:SF1">
    <property type="entry name" value="ATP-DEPENDENT RNA HELICASE SUPV3L1, MITOCHONDRIAL-RELATED"/>
    <property type="match status" value="1"/>
</dbReference>
<evidence type="ECO:0000256" key="6">
    <source>
        <dbReference type="ARBA" id="ARBA00022801"/>
    </source>
</evidence>
<dbReference type="GO" id="GO:0003724">
    <property type="term" value="F:RNA helicase activity"/>
    <property type="evidence" value="ECO:0007669"/>
    <property type="project" value="UniProtKB-EC"/>
</dbReference>
<dbReference type="CDD" id="cd17913">
    <property type="entry name" value="DEXQc_Suv3"/>
    <property type="match status" value="1"/>
</dbReference>
<evidence type="ECO:0000256" key="10">
    <source>
        <dbReference type="ARBA" id="ARBA00023128"/>
    </source>
</evidence>
<dbReference type="InterPro" id="IPR050699">
    <property type="entry name" value="RNA-DNA_Helicase"/>
</dbReference>
<accession>A0A9W8A6K4</accession>
<evidence type="ECO:0000256" key="3">
    <source>
        <dbReference type="ARBA" id="ARBA00004173"/>
    </source>
</evidence>
<dbReference type="InterPro" id="IPR014001">
    <property type="entry name" value="Helicase_ATP-bd"/>
</dbReference>
<keyword evidence="9" id="KW-0809">Transit peptide</keyword>
<evidence type="ECO:0000313" key="13">
    <source>
        <dbReference type="EMBL" id="KAJ1922156.1"/>
    </source>
</evidence>
<dbReference type="AlphaFoldDB" id="A0A9W8A6K4"/>
<dbReference type="OrthoDB" id="6692397at2759"/>
<name>A0A9W8A6K4_9FUNG</name>
<dbReference type="FunFam" id="3.40.50.300:FF:000269">
    <property type="entry name" value="ATP-dependent RNA helicase SUPV3L1, mitochondrial"/>
    <property type="match status" value="1"/>
</dbReference>
<organism evidence="13 14">
    <name type="scientific">Mycoemilia scoparia</name>
    <dbReference type="NCBI Taxonomy" id="417184"/>
    <lineage>
        <taxon>Eukaryota</taxon>
        <taxon>Fungi</taxon>
        <taxon>Fungi incertae sedis</taxon>
        <taxon>Zoopagomycota</taxon>
        <taxon>Kickxellomycotina</taxon>
        <taxon>Kickxellomycetes</taxon>
        <taxon>Kickxellales</taxon>
        <taxon>Kickxellaceae</taxon>
        <taxon>Mycoemilia</taxon>
    </lineage>
</organism>
<evidence type="ECO:0000256" key="4">
    <source>
        <dbReference type="ARBA" id="ARBA00012552"/>
    </source>
</evidence>
<evidence type="ECO:0000256" key="11">
    <source>
        <dbReference type="ARBA" id="ARBA00047984"/>
    </source>
</evidence>
<evidence type="ECO:0000256" key="7">
    <source>
        <dbReference type="ARBA" id="ARBA00022806"/>
    </source>
</evidence>
<keyword evidence="14" id="KW-1185">Reference proteome</keyword>
<evidence type="ECO:0000256" key="8">
    <source>
        <dbReference type="ARBA" id="ARBA00022840"/>
    </source>
</evidence>
<dbReference type="GO" id="GO:0016787">
    <property type="term" value="F:hydrolase activity"/>
    <property type="evidence" value="ECO:0007669"/>
    <property type="project" value="UniProtKB-KW"/>
</dbReference>
<dbReference type="FunFam" id="3.40.50.300:FF:000957">
    <property type="entry name" value="ATP-dependent RNA helicase SUV3L, mitochondrial"/>
    <property type="match status" value="1"/>
</dbReference>
<comment type="catalytic activity">
    <reaction evidence="11">
        <text>ATP + H2O = ADP + phosphate + H(+)</text>
        <dbReference type="Rhea" id="RHEA:13065"/>
        <dbReference type="ChEBI" id="CHEBI:15377"/>
        <dbReference type="ChEBI" id="CHEBI:15378"/>
        <dbReference type="ChEBI" id="CHEBI:30616"/>
        <dbReference type="ChEBI" id="CHEBI:43474"/>
        <dbReference type="ChEBI" id="CHEBI:456216"/>
        <dbReference type="EC" id="3.6.4.13"/>
    </reaction>
</comment>
<dbReference type="EC" id="3.6.4.13" evidence="4"/>
<evidence type="ECO:0000256" key="9">
    <source>
        <dbReference type="ARBA" id="ARBA00022946"/>
    </source>
</evidence>
<dbReference type="EMBL" id="JANBPU010000001">
    <property type="protein sequence ID" value="KAJ1922156.1"/>
    <property type="molecule type" value="Genomic_DNA"/>
</dbReference>
<sequence>MINEMINEDELDDHLARRIRSMVLKDFGSKAEYQNRCTDIGLSVSTFENYKDQFIQEVNDDAIPELNPGVLIPVILREGLEGVQNRLIPNFLGFLEKASPKDAAPVAMVRALADCRYPHEWNPASRLLQRKVIMHVGPTNSGKTYSAIQKLKKAESGIYCSPLRLLAYEVFVRMNREGIPCRLITGEERREPEVDGKPLELKVGPLGKPHIPLMASTIEMANISTKYDVAVIDEIQVLTDMQRGWAWTQALHGLRAKEIHLCGEPTAVPLVQRLFKVMNEDVEVRTYDRLGSLQVSNVGLGSKWVNIKKGDCVVTFSRNMIFQVKRDIEQSTGMKCAIVYGGLPPETRAEQARLFNDPKSGYDVLVASDAIGMGLNLNINRVVFETLSKFDGKAMRPISISQVRQIGGRAGRYQSAYDKGVVTTLHNKDLHHLDKHINMLPPPLPSAGIKPPTNMIEMFSHQFPNVPFSKLWLMFQDCAQTTTDFHMCQFKDQKVIADSIESIPLSVQDRYQLMYAPIQIRDPDLLKTAVDVRPFKCIARM</sequence>
<comment type="cofactor">
    <cofactor evidence="2">
        <name>Mg(2+)</name>
        <dbReference type="ChEBI" id="CHEBI:18420"/>
    </cofactor>
</comment>
<feature type="domain" description="Helicase C-terminal" evidence="12">
    <location>
        <begin position="299"/>
        <end position="457"/>
    </location>
</feature>